<feature type="transmembrane region" description="Helical" evidence="1">
    <location>
        <begin position="6"/>
        <end position="26"/>
    </location>
</feature>
<feature type="transmembrane region" description="Helical" evidence="1">
    <location>
        <begin position="38"/>
        <end position="57"/>
    </location>
</feature>
<evidence type="ECO:0008006" key="4">
    <source>
        <dbReference type="Google" id="ProtNLM"/>
    </source>
</evidence>
<keyword evidence="1" id="KW-0812">Transmembrane</keyword>
<comment type="caution">
    <text evidence="2">The sequence shown here is derived from an EMBL/GenBank/DDBJ whole genome shotgun (WGS) entry which is preliminary data.</text>
</comment>
<evidence type="ECO:0000256" key="1">
    <source>
        <dbReference type="SAM" id="Phobius"/>
    </source>
</evidence>
<feature type="transmembrane region" description="Helical" evidence="1">
    <location>
        <begin position="77"/>
        <end position="101"/>
    </location>
</feature>
<name>A0ABQ6PA26_9SPHN</name>
<organism evidence="2 3">
    <name type="scientific">Novosphingobium pituita</name>
    <dbReference type="NCBI Taxonomy" id="3056842"/>
    <lineage>
        <taxon>Bacteria</taxon>
        <taxon>Pseudomonadati</taxon>
        <taxon>Pseudomonadota</taxon>
        <taxon>Alphaproteobacteria</taxon>
        <taxon>Sphingomonadales</taxon>
        <taxon>Sphingomonadaceae</taxon>
        <taxon>Novosphingobium</taxon>
    </lineage>
</organism>
<sequence length="119" mass="12606">MVLAILVLIVLLALLAVFQILAMRVVARNWQDWSRGRLAFVGALLVPGALATLWLVGYVSLLISDSNDSLDDAPQRALGAGLLLVAVMALLSLPSGLIAGWRAGASAAKRRSSLLDPFE</sequence>
<evidence type="ECO:0000313" key="3">
    <source>
        <dbReference type="Proteomes" id="UP001187221"/>
    </source>
</evidence>
<protein>
    <recommendedName>
        <fullName evidence="4">Metallophosphoesterase</fullName>
    </recommendedName>
</protein>
<dbReference type="Proteomes" id="UP001187221">
    <property type="component" value="Unassembled WGS sequence"/>
</dbReference>
<reference evidence="2 3" key="1">
    <citation type="submission" date="2023-06" db="EMBL/GenBank/DDBJ databases">
        <title>Draft genome sequence of Novosphingobium sp. strain IK01.</title>
        <authorList>
            <person name="Hatamoto M."/>
            <person name="Ikarashi T."/>
            <person name="Yamaguchi T."/>
        </authorList>
    </citation>
    <scope>NUCLEOTIDE SEQUENCE [LARGE SCALE GENOMIC DNA]</scope>
    <source>
        <strain evidence="2 3">IK01</strain>
    </source>
</reference>
<accession>A0ABQ6PA26</accession>
<keyword evidence="1" id="KW-1133">Transmembrane helix</keyword>
<dbReference type="RefSeq" id="WP_317975707.1">
    <property type="nucleotide sequence ID" value="NZ_BTFW01000001.1"/>
</dbReference>
<gene>
    <name evidence="2" type="ORF">NUTIK01_28700</name>
</gene>
<dbReference type="EMBL" id="BTFW01000001">
    <property type="protein sequence ID" value="GMM62093.1"/>
    <property type="molecule type" value="Genomic_DNA"/>
</dbReference>
<keyword evidence="3" id="KW-1185">Reference proteome</keyword>
<evidence type="ECO:0000313" key="2">
    <source>
        <dbReference type="EMBL" id="GMM62093.1"/>
    </source>
</evidence>
<keyword evidence="1" id="KW-0472">Membrane</keyword>
<proteinExistence type="predicted"/>